<keyword evidence="1" id="KW-1133">Transmembrane helix</keyword>
<feature type="transmembrane region" description="Helical" evidence="1">
    <location>
        <begin position="117"/>
        <end position="138"/>
    </location>
</feature>
<name>A0ABV5EKS6_9ACTN</name>
<evidence type="ECO:0000256" key="1">
    <source>
        <dbReference type="SAM" id="Phobius"/>
    </source>
</evidence>
<comment type="caution">
    <text evidence="2">The sequence shown here is derived from an EMBL/GenBank/DDBJ whole genome shotgun (WGS) entry which is preliminary data.</text>
</comment>
<evidence type="ECO:0000313" key="2">
    <source>
        <dbReference type="EMBL" id="MFB8777459.1"/>
    </source>
</evidence>
<gene>
    <name evidence="2" type="ORF">VSS16_32895</name>
</gene>
<evidence type="ECO:0000313" key="3">
    <source>
        <dbReference type="Proteomes" id="UP001585080"/>
    </source>
</evidence>
<organism evidence="2 3">
    <name type="scientific">Streptomyces broussonetiae</name>
    <dbReference type="NCBI Taxonomy" id="2686304"/>
    <lineage>
        <taxon>Bacteria</taxon>
        <taxon>Bacillati</taxon>
        <taxon>Actinomycetota</taxon>
        <taxon>Actinomycetes</taxon>
        <taxon>Kitasatosporales</taxon>
        <taxon>Streptomycetaceae</taxon>
        <taxon>Streptomyces</taxon>
    </lineage>
</organism>
<dbReference type="RefSeq" id="WP_376735919.1">
    <property type="nucleotide sequence ID" value="NZ_JAYMRP010000045.1"/>
</dbReference>
<keyword evidence="1" id="KW-0812">Transmembrane</keyword>
<keyword evidence="3" id="KW-1185">Reference proteome</keyword>
<keyword evidence="1" id="KW-0472">Membrane</keyword>
<proteinExistence type="predicted"/>
<feature type="transmembrane region" description="Helical" evidence="1">
    <location>
        <begin position="6"/>
        <end position="28"/>
    </location>
</feature>
<accession>A0ABV5EKS6</accession>
<reference evidence="2 3" key="1">
    <citation type="submission" date="2024-01" db="EMBL/GenBank/DDBJ databases">
        <title>Genome mining of biosynthetic gene clusters to explore secondary metabolites of Streptomyces sp.</title>
        <authorList>
            <person name="Baig A."/>
            <person name="Ajitkumar Shintre N."/>
            <person name="Kumar H."/>
            <person name="Anbarasu A."/>
            <person name="Ramaiah S."/>
        </authorList>
    </citation>
    <scope>NUCLEOTIDE SEQUENCE [LARGE SCALE GENOMIC DNA]</scope>
    <source>
        <strain evidence="2 3">A57</strain>
    </source>
</reference>
<dbReference type="Proteomes" id="UP001585080">
    <property type="component" value="Unassembled WGS sequence"/>
</dbReference>
<feature type="transmembrane region" description="Helical" evidence="1">
    <location>
        <begin position="67"/>
        <end position="87"/>
    </location>
</feature>
<sequence length="148" mass="15144">MSHPVLALGLTVVTLAGSVWYVPALADLRAGADRTMARRTSAAACVSGWSTAALVAVLLLVDDWRVPGAVAGAGAVATAALALQATVQHRRTARETARAWAQLVADRPVADRSRATFAAVLAVTLVTAVTTVTLLLTATGAGDFLAVR</sequence>
<dbReference type="EMBL" id="JAYMRP010000045">
    <property type="protein sequence ID" value="MFB8777459.1"/>
    <property type="molecule type" value="Genomic_DNA"/>
</dbReference>
<evidence type="ECO:0008006" key="4">
    <source>
        <dbReference type="Google" id="ProtNLM"/>
    </source>
</evidence>
<protein>
    <recommendedName>
        <fullName evidence="4">DUF1772 domain-containing protein</fullName>
    </recommendedName>
</protein>
<feature type="transmembrane region" description="Helical" evidence="1">
    <location>
        <begin position="40"/>
        <end position="61"/>
    </location>
</feature>